<evidence type="ECO:0000313" key="4">
    <source>
        <dbReference type="EMBL" id="NYZ18777.1"/>
    </source>
</evidence>
<dbReference type="InterPro" id="IPR049730">
    <property type="entry name" value="SNF2/RAD54-like_C"/>
</dbReference>
<sequence length="944" mass="105796">MVSDQKRREDRKTRANRKDAGYVEVKAIVPPSLVQIMDGQRGEIPRSQWLVRAAFQVVGLEPTDLHRRPGRPRTRNVQSAPVPMEDLRFRMTSWWDITARYRSGDDLRGCIGRRDRDDDLTELRWTYSATFGDFDPYKAVKNIKGRQWTGLYWQVPRASADRLCEKAQAAGAEIVPIDPPTDWTGIAVEIRPLIRLTDEQPQFWTAEIDFDYLQESVPPRVLAAFVRGYWGDGGAKWATVMDGFRTTARVVTGPLSAATVTAIRTELASHNVEVIDGPPCGITAEPVVAERDELGLLVNIRVDPRDRRSFALTDHDTATDWDGRRAFSANLWPHNRDLILRQGFGLEERGWDAREFPRLDWSQIPGGDQPVNGRRLRDYQRAGVEFVLRHQGRAVVGDEMGTGKTAQVIVALRATGARRFLVIAPKNAVGVWMREIRTWMPDYQEIVVVQGSTEVPVLPQAGWVIVTYDTLTPRTETIPLTGYSAEQMKDIWLAFVAAGAEDALEVTWDNMTTKEEVKGLKVRLDPDHEDLLDAVEHLNPPTGFNHGQRIADALQRARGVLRQALLDWTPDAAAIDEAHRIKNPRANRTRTVRMIVQDPQRAAVLLTGTPLRNRAEEGLDLLEALVPLQEYRWMASKHGVRQVDLAQALLGKYMIRRTKKEVNPELPQKIRQRLDIEGGSRAAEVLQDYLDTMAYAQEVYTKELLLSRDRQKAAEAAMGLWSKARRLLGIAKVVDGVVADLICDVVDERGCCIAFAHHRDVLALLEEQLDTLGLTVAVVHGGTSAAERAEAERAFQAGEVDVFLGGVTAAGESITLTRADTCLFAELAWVPAELLQAEDRGHRVGQTANGYHILTCIAGLGLPLADNMDALMWHALVRKLREINEILGEDTTLEFAEYLPEGEVNVRAMLEARAWAKAEEQFRNEGIADKDLNEIRSPGFSRKV</sequence>
<evidence type="ECO:0000313" key="5">
    <source>
        <dbReference type="Proteomes" id="UP000584642"/>
    </source>
</evidence>
<protein>
    <submittedName>
        <fullName evidence="4">DEAD/DEAH box helicase</fullName>
    </submittedName>
</protein>
<dbReference type="Pfam" id="PF00176">
    <property type="entry name" value="SNF2-rel_dom"/>
    <property type="match status" value="1"/>
</dbReference>
<dbReference type="GO" id="GO:0004386">
    <property type="term" value="F:helicase activity"/>
    <property type="evidence" value="ECO:0007669"/>
    <property type="project" value="UniProtKB-KW"/>
</dbReference>
<evidence type="ECO:0000259" key="3">
    <source>
        <dbReference type="PROSITE" id="PS51194"/>
    </source>
</evidence>
<keyword evidence="4" id="KW-0347">Helicase</keyword>
<dbReference type="SUPFAM" id="SSF52540">
    <property type="entry name" value="P-loop containing nucleoside triphosphate hydrolases"/>
    <property type="match status" value="2"/>
</dbReference>
<dbReference type="Pfam" id="PF00271">
    <property type="entry name" value="Helicase_C"/>
    <property type="match status" value="1"/>
</dbReference>
<dbReference type="Proteomes" id="UP000584642">
    <property type="component" value="Unassembled WGS sequence"/>
</dbReference>
<keyword evidence="4" id="KW-0547">Nucleotide-binding</keyword>
<dbReference type="PANTHER" id="PTHR45766">
    <property type="entry name" value="DNA ANNEALING HELICASE AND ENDONUCLEASE ZRANB3 FAMILY MEMBER"/>
    <property type="match status" value="1"/>
</dbReference>
<feature type="domain" description="Helicase ATP-binding" evidence="2">
    <location>
        <begin position="385"/>
        <end position="628"/>
    </location>
</feature>
<dbReference type="InterPro" id="IPR014001">
    <property type="entry name" value="Helicase_ATP-bd"/>
</dbReference>
<dbReference type="PROSITE" id="PS51192">
    <property type="entry name" value="HELICASE_ATP_BIND_1"/>
    <property type="match status" value="1"/>
</dbReference>
<keyword evidence="1" id="KW-0378">Hydrolase</keyword>
<dbReference type="InterPro" id="IPR000330">
    <property type="entry name" value="SNF2_N"/>
</dbReference>
<dbReference type="EMBL" id="JABFDB010000001">
    <property type="protein sequence ID" value="NYZ18777.1"/>
    <property type="molecule type" value="Genomic_DNA"/>
</dbReference>
<dbReference type="SMART" id="SM00490">
    <property type="entry name" value="HELICc"/>
    <property type="match status" value="1"/>
</dbReference>
<dbReference type="RefSeq" id="WP_180280493.1">
    <property type="nucleotide sequence ID" value="NZ_JABFDB010000001.1"/>
</dbReference>
<dbReference type="InterPro" id="IPR027417">
    <property type="entry name" value="P-loop_NTPase"/>
</dbReference>
<keyword evidence="4" id="KW-0067">ATP-binding</keyword>
<reference evidence="4 5" key="1">
    <citation type="submission" date="2020-05" db="EMBL/GenBank/DDBJ databases">
        <title>Azospirillum oleiclasticum sp. nov, a nitrogen-fixing and heavy crude oil-emulsifying bacterium isolated from the crude oil of Yumen Oilfield.</title>
        <authorList>
            <person name="Wu D."/>
            <person name="Cai M."/>
            <person name="Zhang X."/>
        </authorList>
    </citation>
    <scope>NUCLEOTIDE SEQUENCE [LARGE SCALE GENOMIC DNA]</scope>
    <source>
        <strain evidence="4 5">ROY-1-1-2</strain>
    </source>
</reference>
<gene>
    <name evidence="4" type="ORF">HND93_03565</name>
</gene>
<name>A0ABX2T3W8_9PROT</name>
<feature type="domain" description="Helicase C-terminal" evidence="3">
    <location>
        <begin position="737"/>
        <end position="899"/>
    </location>
</feature>
<proteinExistence type="predicted"/>
<dbReference type="SMART" id="SM00487">
    <property type="entry name" value="DEXDc"/>
    <property type="match status" value="1"/>
</dbReference>
<dbReference type="PROSITE" id="PS51194">
    <property type="entry name" value="HELICASE_CTER"/>
    <property type="match status" value="1"/>
</dbReference>
<dbReference type="InterPro" id="IPR038718">
    <property type="entry name" value="SNF2-like_sf"/>
</dbReference>
<keyword evidence="5" id="KW-1185">Reference proteome</keyword>
<dbReference type="InterPro" id="IPR001650">
    <property type="entry name" value="Helicase_C-like"/>
</dbReference>
<accession>A0ABX2T3W8</accession>
<comment type="caution">
    <text evidence="4">The sequence shown here is derived from an EMBL/GenBank/DDBJ whole genome shotgun (WGS) entry which is preliminary data.</text>
</comment>
<organism evidence="4 5">
    <name type="scientific">Azospirillum oleiclasticum</name>
    <dbReference type="NCBI Taxonomy" id="2735135"/>
    <lineage>
        <taxon>Bacteria</taxon>
        <taxon>Pseudomonadati</taxon>
        <taxon>Pseudomonadota</taxon>
        <taxon>Alphaproteobacteria</taxon>
        <taxon>Rhodospirillales</taxon>
        <taxon>Azospirillaceae</taxon>
        <taxon>Azospirillum</taxon>
    </lineage>
</organism>
<dbReference type="PANTHER" id="PTHR45766:SF6">
    <property type="entry name" value="SWI_SNF-RELATED MATRIX-ASSOCIATED ACTIN-DEPENDENT REGULATOR OF CHROMATIN SUBFAMILY A-LIKE PROTEIN 1"/>
    <property type="match status" value="1"/>
</dbReference>
<dbReference type="Gene3D" id="3.40.50.10810">
    <property type="entry name" value="Tandem AAA-ATPase domain"/>
    <property type="match status" value="2"/>
</dbReference>
<evidence type="ECO:0000256" key="1">
    <source>
        <dbReference type="ARBA" id="ARBA00022801"/>
    </source>
</evidence>
<dbReference type="Gene3D" id="3.40.50.300">
    <property type="entry name" value="P-loop containing nucleotide triphosphate hydrolases"/>
    <property type="match status" value="1"/>
</dbReference>
<evidence type="ECO:0000259" key="2">
    <source>
        <dbReference type="PROSITE" id="PS51192"/>
    </source>
</evidence>
<dbReference type="CDD" id="cd18793">
    <property type="entry name" value="SF2_C_SNF"/>
    <property type="match status" value="1"/>
</dbReference>